<dbReference type="Pfam" id="PF08819">
    <property type="entry name" value="DUF1802"/>
    <property type="match status" value="1"/>
</dbReference>
<dbReference type="RefSeq" id="WP_276700020.1">
    <property type="nucleotide sequence ID" value="NZ_JADIIL010000038.1"/>
</dbReference>
<comment type="caution">
    <text evidence="1">The sequence shown here is derived from an EMBL/GenBank/DDBJ whole genome shotgun (WGS) entry which is preliminary data.</text>
</comment>
<proteinExistence type="predicted"/>
<dbReference type="EMBL" id="JADIIL010000038">
    <property type="protein sequence ID" value="MBF4475939.1"/>
    <property type="molecule type" value="Genomic_DNA"/>
</dbReference>
<dbReference type="Proteomes" id="UP000606900">
    <property type="component" value="Unassembled WGS sequence"/>
</dbReference>
<evidence type="ECO:0000313" key="1">
    <source>
        <dbReference type="EMBL" id="MBF4475939.1"/>
    </source>
</evidence>
<name>A0A843AM27_METFO</name>
<protein>
    <submittedName>
        <fullName evidence="1">DUF1802 family protein</fullName>
    </submittedName>
</protein>
<reference evidence="1" key="1">
    <citation type="submission" date="2020-10" db="EMBL/GenBank/DDBJ databases">
        <title>Dehalococcoides mccartyi of a TCE/Cr reducing biochatode.</title>
        <authorList>
            <person name="Matturro B."/>
        </authorList>
    </citation>
    <scope>NUCLEOTIDE SEQUENCE</scope>
    <source>
        <strain evidence="1">Bin2</strain>
    </source>
</reference>
<dbReference type="AlphaFoldDB" id="A0A843AM27"/>
<gene>
    <name evidence="1" type="ORF">ISP06_10810</name>
</gene>
<organism evidence="1 2">
    <name type="scientific">Methanobacterium formicicum</name>
    <dbReference type="NCBI Taxonomy" id="2162"/>
    <lineage>
        <taxon>Archaea</taxon>
        <taxon>Methanobacteriati</taxon>
        <taxon>Methanobacteriota</taxon>
        <taxon>Methanomada group</taxon>
        <taxon>Methanobacteria</taxon>
        <taxon>Methanobacteriales</taxon>
        <taxon>Methanobacteriaceae</taxon>
        <taxon>Methanobacterium</taxon>
    </lineage>
</organism>
<evidence type="ECO:0000313" key="2">
    <source>
        <dbReference type="Proteomes" id="UP000606900"/>
    </source>
</evidence>
<sequence length="171" mass="19777">MPEITKCLNEWNATVEALGQGKQTILIRNYGTNLPNFILYPTVSYANKDDFLESFQPKYRDFVEENALPVKENSKFMVKYFAKVEKVIEKPVSRVGSLKNHYIWTSEHVKSYMNTPKAKVWILRVYELEEPVMAGRTRGMRYANLLEPVSLEGIKPVLSDAEFNKITSSIY</sequence>
<dbReference type="InterPro" id="IPR014923">
    <property type="entry name" value="DUF1802"/>
</dbReference>
<accession>A0A843AM27</accession>